<dbReference type="RefSeq" id="WP_211598430.1">
    <property type="nucleotide sequence ID" value="NZ_JAGRQI010000014.1"/>
</dbReference>
<reference evidence="1" key="1">
    <citation type="journal article" date="2023" name="Front. Microbiol.">
        <title>Phylogeography and host specificity of Pasteurellaceae pathogenic to sea-farmed fish in the north-east Atlantic.</title>
        <authorList>
            <person name="Gulla S."/>
            <person name="Colquhoun D.J."/>
            <person name="Olsen A.B."/>
            <person name="Spilsberg B."/>
            <person name="Lagesen K."/>
            <person name="Aakesson C.P."/>
            <person name="Strom S."/>
            <person name="Manji F."/>
            <person name="Birkbeck T.H."/>
            <person name="Nilsen H.K."/>
        </authorList>
    </citation>
    <scope>NUCLEOTIDE SEQUENCE</scope>
    <source>
        <strain evidence="1">VIB1234</strain>
    </source>
</reference>
<organism evidence="1 2">
    <name type="scientific">Pasteurella atlantica</name>
    <dbReference type="NCBI Taxonomy" id="2827233"/>
    <lineage>
        <taxon>Bacteria</taxon>
        <taxon>Pseudomonadati</taxon>
        <taxon>Pseudomonadota</taxon>
        <taxon>Gammaproteobacteria</taxon>
        <taxon>Pasteurellales</taxon>
        <taxon>Pasteurellaceae</taxon>
        <taxon>Pasteurella</taxon>
    </lineage>
</organism>
<accession>A0AAW8CR64</accession>
<gene>
    <name evidence="1" type="ORF">QJU78_07335</name>
</gene>
<sequence>MKKSILFLSAITLTAFQVNTSTFDYVGDYATVSNMEGGYKQTLSIKPQNNHYFVTFSASEIRGRANCSFSGVAKLKDNQLWLDIRLPEEQKEVLMYIKPIKNNTAVDVFTLNFEERFRMMTYCRGGGSLAGEYIHIQ</sequence>
<proteinExistence type="predicted"/>
<dbReference type="Proteomes" id="UP001230466">
    <property type="component" value="Unassembled WGS sequence"/>
</dbReference>
<evidence type="ECO:0000313" key="1">
    <source>
        <dbReference type="EMBL" id="MDP8187580.1"/>
    </source>
</evidence>
<dbReference type="AlphaFoldDB" id="A0AAW8CR64"/>
<protein>
    <submittedName>
        <fullName evidence="1">Uncharacterized protein</fullName>
    </submittedName>
</protein>
<comment type="caution">
    <text evidence="1">The sequence shown here is derived from an EMBL/GenBank/DDBJ whole genome shotgun (WGS) entry which is preliminary data.</text>
</comment>
<evidence type="ECO:0000313" key="2">
    <source>
        <dbReference type="Proteomes" id="UP001230466"/>
    </source>
</evidence>
<name>A0AAW8CR64_9PAST</name>
<dbReference type="EMBL" id="JASAYJ010000014">
    <property type="protein sequence ID" value="MDP8187580.1"/>
    <property type="molecule type" value="Genomic_DNA"/>
</dbReference>